<accession>A0A914R2A3</accession>
<keyword evidence="1" id="KW-1185">Reference proteome</keyword>
<dbReference type="AlphaFoldDB" id="A0A914R2A3"/>
<dbReference type="WBParaSite" id="PEQ_0000073401-mRNA-1">
    <property type="protein sequence ID" value="PEQ_0000073401-mRNA-1"/>
    <property type="gene ID" value="PEQ_0000073401"/>
</dbReference>
<protein>
    <submittedName>
        <fullName evidence="2">Myosin motor domain-containing protein</fullName>
    </submittedName>
</protein>
<proteinExistence type="predicted"/>
<evidence type="ECO:0000313" key="1">
    <source>
        <dbReference type="Proteomes" id="UP000887564"/>
    </source>
</evidence>
<organism evidence="1 2">
    <name type="scientific">Parascaris equorum</name>
    <name type="common">Equine roundworm</name>
    <dbReference type="NCBI Taxonomy" id="6256"/>
    <lineage>
        <taxon>Eukaryota</taxon>
        <taxon>Metazoa</taxon>
        <taxon>Ecdysozoa</taxon>
        <taxon>Nematoda</taxon>
        <taxon>Chromadorea</taxon>
        <taxon>Rhabditida</taxon>
        <taxon>Spirurina</taxon>
        <taxon>Ascaridomorpha</taxon>
        <taxon>Ascaridoidea</taxon>
        <taxon>Ascarididae</taxon>
        <taxon>Parascaris</taxon>
    </lineage>
</organism>
<name>A0A914R2A3_PAREQ</name>
<reference evidence="2" key="1">
    <citation type="submission" date="2022-11" db="UniProtKB">
        <authorList>
            <consortium name="WormBaseParasite"/>
        </authorList>
    </citation>
    <scope>IDENTIFICATION</scope>
</reference>
<dbReference type="Proteomes" id="UP000887564">
    <property type="component" value="Unplaced"/>
</dbReference>
<sequence>MFFVLYSEVGTLRRVKTDGPLILTVNPMRSAQLIEIAENEFALCTRQLPSEALFIERTHLKGSQFIYRIF</sequence>
<evidence type="ECO:0000313" key="2">
    <source>
        <dbReference type="WBParaSite" id="PEQ_0000073401-mRNA-1"/>
    </source>
</evidence>